<organism evidence="1 2">
    <name type="scientific">Mesorhizobium captivum</name>
    <dbReference type="NCBI Taxonomy" id="3072319"/>
    <lineage>
        <taxon>Bacteria</taxon>
        <taxon>Pseudomonadati</taxon>
        <taxon>Pseudomonadota</taxon>
        <taxon>Alphaproteobacteria</taxon>
        <taxon>Hyphomicrobiales</taxon>
        <taxon>Phyllobacteriaceae</taxon>
        <taxon>Mesorhizobium</taxon>
    </lineage>
</organism>
<gene>
    <name evidence="1" type="ORF">RFN29_25755</name>
</gene>
<protein>
    <submittedName>
        <fullName evidence="1">Uncharacterized protein</fullName>
    </submittedName>
</protein>
<evidence type="ECO:0000313" key="1">
    <source>
        <dbReference type="EMBL" id="MDX8494968.1"/>
    </source>
</evidence>
<proteinExistence type="predicted"/>
<dbReference type="EMBL" id="JAVIJC010000032">
    <property type="protein sequence ID" value="MDX8494968.1"/>
    <property type="molecule type" value="Genomic_DNA"/>
</dbReference>
<accession>A0ABU4Z6R9</accession>
<sequence length="409" mass="44972">MVSTSAYYAVDFFYRPLPVRIAMTLDYASGGYVLAEESDPEPKANFEGKITSRPPFSFVPAIDIGASVNWRSPQGTTRVQWSALSTPTKFDAEVSLYGGCWDGTKLPQNPAVYRLTDIRNVEFWIDSGLFQFDLLNDQQSSGTFKVTPERIVSFSTSKGEDGKSIELQHLVHESATLSYSSSSPALTYFAIAAPFSEDGDAIQAASTTFHLKVDGDDRQIKLETQNKTSRDKKLACRPIPSSPTFAHGRINMDNTGVLVGALVKITARPESRSYTKQTQALQVIGKTGWLTIKGIKPDALNQVPTGHAELVAADGVMSFDVNGASDTIRPTDYYTAIGDFDGSFDDTGRIHFDGIAQRLWKNQIRANPTKWESTGWGERGLLITALTALFGVFSRSLVLRYKGDVKFEL</sequence>
<keyword evidence="2" id="KW-1185">Reference proteome</keyword>
<reference evidence="1 2" key="1">
    <citation type="submission" date="2023-08" db="EMBL/GenBank/DDBJ databases">
        <title>Implementing the SeqCode for naming new Mesorhizobium species isolated from Vachellia karroo root nodules.</title>
        <authorList>
            <person name="Van Lill M."/>
        </authorList>
    </citation>
    <scope>NUCLEOTIDE SEQUENCE [LARGE SCALE GENOMIC DNA]</scope>
    <source>
        <strain evidence="1 2">VK22B</strain>
    </source>
</reference>
<dbReference type="Proteomes" id="UP001271249">
    <property type="component" value="Unassembled WGS sequence"/>
</dbReference>
<evidence type="ECO:0000313" key="2">
    <source>
        <dbReference type="Proteomes" id="UP001271249"/>
    </source>
</evidence>
<comment type="caution">
    <text evidence="1">The sequence shown here is derived from an EMBL/GenBank/DDBJ whole genome shotgun (WGS) entry which is preliminary data.</text>
</comment>
<dbReference type="RefSeq" id="WP_320228763.1">
    <property type="nucleotide sequence ID" value="NZ_JAVIJC010000032.1"/>
</dbReference>
<name>A0ABU4Z6R9_9HYPH</name>